<evidence type="ECO:0000313" key="2">
    <source>
        <dbReference type="EMBL" id="WQG90804.1"/>
    </source>
</evidence>
<evidence type="ECO:0000313" key="4">
    <source>
        <dbReference type="Proteomes" id="UP001326715"/>
    </source>
</evidence>
<gene>
    <name evidence="1" type="ORF">SAMN05661012_05141</name>
    <name evidence="2" type="ORF">SR876_04795</name>
</gene>
<evidence type="ECO:0000313" key="1">
    <source>
        <dbReference type="EMBL" id="SFW81781.1"/>
    </source>
</evidence>
<dbReference type="Proteomes" id="UP001326715">
    <property type="component" value="Chromosome"/>
</dbReference>
<dbReference type="Proteomes" id="UP000183788">
    <property type="component" value="Unassembled WGS sequence"/>
</dbReference>
<dbReference type="AlphaFoldDB" id="A0A1K1SCY8"/>
<accession>A0A1K1SCY8</accession>
<proteinExistence type="predicted"/>
<dbReference type="InterPro" id="IPR038223">
    <property type="entry name" value="DMP12_sf"/>
</dbReference>
<sequence length="111" mass="12896">MRIIIATDTKDEIKTYLNNINHELTGRRLDLNEEKIKLFRNSSIVENFFKKTGNLIDDYETTIIDDNNEILSLQGAIEKSTLGLCGRNLKIELLQLIRYAIERKSGIVFFF</sequence>
<keyword evidence="4" id="KW-1185">Reference proteome</keyword>
<reference evidence="1 3" key="1">
    <citation type="submission" date="2016-11" db="EMBL/GenBank/DDBJ databases">
        <authorList>
            <person name="Jaros S."/>
            <person name="Januszkiewicz K."/>
            <person name="Wedrychowicz H."/>
        </authorList>
    </citation>
    <scope>NUCLEOTIDE SEQUENCE [LARGE SCALE GENOMIC DNA]</scope>
    <source>
        <strain evidence="1 3">DSM 784</strain>
    </source>
</reference>
<reference evidence="2 4" key="2">
    <citation type="submission" date="2023-11" db="EMBL/GenBank/DDBJ databases">
        <title>MicrobeMod: A computational toolkit for identifying prokaryotic methylation and restriction-modification with nanopore sequencing.</title>
        <authorList>
            <person name="Crits-Christoph A."/>
            <person name="Kang S.C."/>
            <person name="Lee H."/>
            <person name="Ostrov N."/>
        </authorList>
    </citation>
    <scope>NUCLEOTIDE SEQUENCE [LARGE SCALE GENOMIC DNA]</scope>
    <source>
        <strain evidence="2 4">ATCC 23090</strain>
    </source>
</reference>
<dbReference type="EMBL" id="CP140154">
    <property type="protein sequence ID" value="WQG90804.1"/>
    <property type="molecule type" value="Genomic_DNA"/>
</dbReference>
<dbReference type="Gene3D" id="3.40.1760.20">
    <property type="match status" value="1"/>
</dbReference>
<organism evidence="1 3">
    <name type="scientific">Chitinophaga sancti</name>
    <dbReference type="NCBI Taxonomy" id="1004"/>
    <lineage>
        <taxon>Bacteria</taxon>
        <taxon>Pseudomonadati</taxon>
        <taxon>Bacteroidota</taxon>
        <taxon>Chitinophagia</taxon>
        <taxon>Chitinophagales</taxon>
        <taxon>Chitinophagaceae</taxon>
        <taxon>Chitinophaga</taxon>
    </lineage>
</organism>
<protein>
    <submittedName>
        <fullName evidence="1">Uncharacterized protein</fullName>
    </submittedName>
</protein>
<evidence type="ECO:0000313" key="3">
    <source>
        <dbReference type="Proteomes" id="UP000183788"/>
    </source>
</evidence>
<dbReference type="RefSeq" id="WP_072364166.1">
    <property type="nucleotide sequence ID" value="NZ_CP139972.1"/>
</dbReference>
<dbReference type="OrthoDB" id="678479at2"/>
<name>A0A1K1SCY8_9BACT</name>
<dbReference type="EMBL" id="FPIZ01000020">
    <property type="protein sequence ID" value="SFW81781.1"/>
    <property type="molecule type" value="Genomic_DNA"/>
</dbReference>